<sequence length="202" mass="22483">MFNESRQQTPLAGLTDGAGAFEHGSPECVTLLEVPFVELINLRGDPEDADFTAAIQNTIGIILPTDPNTTAENDHYCVMWLSPDEWIIRAKGPQADDLPTRLNLALQGIFCAVTDQSSAYSVLQLSGPKARCVLAKGCPLDLHPRVFDTGQCAQSHYYKTSVLLHRPNDGADHWEMIVRRSFADYALRMLMDGMWEYIEGRN</sequence>
<dbReference type="SUPFAM" id="SSF103025">
    <property type="entry name" value="Folate-binding domain"/>
    <property type="match status" value="1"/>
</dbReference>
<dbReference type="OrthoDB" id="9814782at2"/>
<dbReference type="EMBL" id="SHKO01000005">
    <property type="protein sequence ID" value="RZT91526.1"/>
    <property type="molecule type" value="Genomic_DNA"/>
</dbReference>
<dbReference type="Gene3D" id="3.30.1360.120">
    <property type="entry name" value="Probable tRNA modification gtpase trme, domain 1"/>
    <property type="match status" value="1"/>
</dbReference>
<proteinExistence type="predicted"/>
<keyword evidence="2" id="KW-1185">Reference proteome</keyword>
<comment type="caution">
    <text evidence="1">The sequence shown here is derived from an EMBL/GenBank/DDBJ whole genome shotgun (WGS) entry which is preliminary data.</text>
</comment>
<name>A0A4Q7V4S8_9BURK</name>
<dbReference type="InterPro" id="IPR007375">
    <property type="entry name" value="SoxG"/>
</dbReference>
<reference evidence="1 2" key="1">
    <citation type="submission" date="2019-02" db="EMBL/GenBank/DDBJ databases">
        <title>Genomic Encyclopedia of Type Strains, Phase IV (KMG-IV): sequencing the most valuable type-strain genomes for metagenomic binning, comparative biology and taxonomic classification.</title>
        <authorList>
            <person name="Goeker M."/>
        </authorList>
    </citation>
    <scope>NUCLEOTIDE SEQUENCE [LARGE SCALE GENOMIC DNA]</scope>
    <source>
        <strain evidence="1 2">DSM 23814</strain>
    </source>
</reference>
<dbReference type="InterPro" id="IPR027266">
    <property type="entry name" value="TrmE/GcvT-like"/>
</dbReference>
<gene>
    <name evidence="1" type="ORF">EV681_4281</name>
</gene>
<organism evidence="1 2">
    <name type="scientific">Advenella incenata</name>
    <dbReference type="NCBI Taxonomy" id="267800"/>
    <lineage>
        <taxon>Bacteria</taxon>
        <taxon>Pseudomonadati</taxon>
        <taxon>Pseudomonadota</taxon>
        <taxon>Betaproteobacteria</taxon>
        <taxon>Burkholderiales</taxon>
        <taxon>Alcaligenaceae</taxon>
    </lineage>
</organism>
<accession>A0A4Q7V4S8</accession>
<dbReference type="Gene3D" id="3.30.70.1520">
    <property type="entry name" value="Heterotetrameric sarcosine oxidase"/>
    <property type="match status" value="1"/>
</dbReference>
<dbReference type="Proteomes" id="UP000293398">
    <property type="component" value="Unassembled WGS sequence"/>
</dbReference>
<dbReference type="AlphaFoldDB" id="A0A4Q7V4S8"/>
<evidence type="ECO:0000313" key="1">
    <source>
        <dbReference type="EMBL" id="RZT91526.1"/>
    </source>
</evidence>
<dbReference type="Pfam" id="PF04268">
    <property type="entry name" value="SoxG"/>
    <property type="match status" value="1"/>
</dbReference>
<evidence type="ECO:0000313" key="2">
    <source>
        <dbReference type="Proteomes" id="UP000293398"/>
    </source>
</evidence>
<protein>
    <submittedName>
        <fullName evidence="1">Sarcosine oxidase subunit gamma</fullName>
    </submittedName>
</protein>
<dbReference type="RefSeq" id="WP_130305139.1">
    <property type="nucleotide sequence ID" value="NZ_SHKO01000005.1"/>
</dbReference>